<dbReference type="AlphaFoldDB" id="A0A8H5C5J4"/>
<proteinExistence type="predicted"/>
<evidence type="ECO:0000313" key="3">
    <source>
        <dbReference type="EMBL" id="KAF5334357.1"/>
    </source>
</evidence>
<dbReference type="InterPro" id="IPR011009">
    <property type="entry name" value="Kinase-like_dom_sf"/>
</dbReference>
<dbReference type="GO" id="GO:0005524">
    <property type="term" value="F:ATP binding"/>
    <property type="evidence" value="ECO:0007669"/>
    <property type="project" value="UniProtKB-UniRule"/>
</dbReference>
<keyword evidence="1" id="KW-0547">Nucleotide-binding</keyword>
<dbReference type="EMBL" id="JAACJM010000261">
    <property type="protein sequence ID" value="KAF5334357.1"/>
    <property type="molecule type" value="Genomic_DNA"/>
</dbReference>
<evidence type="ECO:0000313" key="4">
    <source>
        <dbReference type="Proteomes" id="UP000559256"/>
    </source>
</evidence>
<dbReference type="SUPFAM" id="SSF56112">
    <property type="entry name" value="Protein kinase-like (PK-like)"/>
    <property type="match status" value="1"/>
</dbReference>
<dbReference type="InterPro" id="IPR000719">
    <property type="entry name" value="Prot_kinase_dom"/>
</dbReference>
<evidence type="ECO:0000256" key="1">
    <source>
        <dbReference type="PROSITE-ProRule" id="PRU10141"/>
    </source>
</evidence>
<keyword evidence="4" id="KW-1185">Reference proteome</keyword>
<dbReference type="InterPro" id="IPR008266">
    <property type="entry name" value="Tyr_kinase_AS"/>
</dbReference>
<dbReference type="Proteomes" id="UP000559256">
    <property type="component" value="Unassembled WGS sequence"/>
</dbReference>
<protein>
    <recommendedName>
        <fullName evidence="2">Protein kinase domain-containing protein</fullName>
    </recommendedName>
</protein>
<dbReference type="OrthoDB" id="4062651at2759"/>
<organism evidence="3 4">
    <name type="scientific">Tetrapyrgos nigripes</name>
    <dbReference type="NCBI Taxonomy" id="182062"/>
    <lineage>
        <taxon>Eukaryota</taxon>
        <taxon>Fungi</taxon>
        <taxon>Dikarya</taxon>
        <taxon>Basidiomycota</taxon>
        <taxon>Agaricomycotina</taxon>
        <taxon>Agaricomycetes</taxon>
        <taxon>Agaricomycetidae</taxon>
        <taxon>Agaricales</taxon>
        <taxon>Marasmiineae</taxon>
        <taxon>Marasmiaceae</taxon>
        <taxon>Tetrapyrgos</taxon>
    </lineage>
</organism>
<dbReference type="PROSITE" id="PS00109">
    <property type="entry name" value="PROTEIN_KINASE_TYR"/>
    <property type="match status" value="1"/>
</dbReference>
<dbReference type="InterPro" id="IPR050167">
    <property type="entry name" value="Ser_Thr_protein_kinase"/>
</dbReference>
<name>A0A8H5C5J4_9AGAR</name>
<dbReference type="CDD" id="cd00180">
    <property type="entry name" value="PKc"/>
    <property type="match status" value="1"/>
</dbReference>
<evidence type="ECO:0000259" key="2">
    <source>
        <dbReference type="PROSITE" id="PS50011"/>
    </source>
</evidence>
<comment type="caution">
    <text evidence="3">The sequence shown here is derived from an EMBL/GenBank/DDBJ whole genome shotgun (WGS) entry which is preliminary data.</text>
</comment>
<dbReference type="PROSITE" id="PS00107">
    <property type="entry name" value="PROTEIN_KINASE_ATP"/>
    <property type="match status" value="1"/>
</dbReference>
<feature type="domain" description="Protein kinase" evidence="2">
    <location>
        <begin position="81"/>
        <end position="353"/>
    </location>
</feature>
<accession>A0A8H5C5J4</accession>
<feature type="binding site" evidence="1">
    <location>
        <position position="108"/>
    </location>
    <ligand>
        <name>ATP</name>
        <dbReference type="ChEBI" id="CHEBI:30616"/>
    </ligand>
</feature>
<dbReference type="GO" id="GO:0004672">
    <property type="term" value="F:protein kinase activity"/>
    <property type="evidence" value="ECO:0007669"/>
    <property type="project" value="InterPro"/>
</dbReference>
<dbReference type="InterPro" id="IPR001245">
    <property type="entry name" value="Ser-Thr/Tyr_kinase_cat_dom"/>
</dbReference>
<dbReference type="PANTHER" id="PTHR23257">
    <property type="entry name" value="SERINE-THREONINE PROTEIN KINASE"/>
    <property type="match status" value="1"/>
</dbReference>
<keyword evidence="1" id="KW-0067">ATP-binding</keyword>
<dbReference type="Pfam" id="PF07714">
    <property type="entry name" value="PK_Tyr_Ser-Thr"/>
    <property type="match status" value="1"/>
</dbReference>
<dbReference type="Gene3D" id="1.10.510.10">
    <property type="entry name" value="Transferase(Phosphotransferase) domain 1"/>
    <property type="match status" value="1"/>
</dbReference>
<dbReference type="PROSITE" id="PS50011">
    <property type="entry name" value="PROTEIN_KINASE_DOM"/>
    <property type="match status" value="1"/>
</dbReference>
<gene>
    <name evidence="3" type="ORF">D9758_017478</name>
</gene>
<sequence length="357" mass="40221">MSSDIAPADQISSDILERVEDVLRRSPESIDDFTVEVDELITEILNEYGDESDSCQDTAYTLAYILKLTNEFNFMFIKPKIIRDIFLGGGSFGSVFKANYNNSAVALKIIDQAFTDKKYEQLKTWFSRELRHWRDISNHDNVLELIGCYAEVNEGSIEFGLVSPFANGGSLSEFCENRKVTLAAKHHHLVSISLGLQHLHNQREALIHGDLCCDNVLVHDEVVKIADFGLSKYDAGISTLTMQGYTEDMNFERIGPGVSSRTKETDIFAFGSLAYEVKCTLSAHCFILIDFEQLFTGSTAQFQLAPYTWPSRPYVLGDARWDDLWRIVEDCWAKEPVNRPSAKDLASRLQRAAGSIV</sequence>
<dbReference type="InterPro" id="IPR017441">
    <property type="entry name" value="Protein_kinase_ATP_BS"/>
</dbReference>
<dbReference type="GO" id="GO:0007165">
    <property type="term" value="P:signal transduction"/>
    <property type="evidence" value="ECO:0007669"/>
    <property type="project" value="TreeGrafter"/>
</dbReference>
<reference evidence="3 4" key="1">
    <citation type="journal article" date="2020" name="ISME J.">
        <title>Uncovering the hidden diversity of litter-decomposition mechanisms in mushroom-forming fungi.</title>
        <authorList>
            <person name="Floudas D."/>
            <person name="Bentzer J."/>
            <person name="Ahren D."/>
            <person name="Johansson T."/>
            <person name="Persson P."/>
            <person name="Tunlid A."/>
        </authorList>
    </citation>
    <scope>NUCLEOTIDE SEQUENCE [LARGE SCALE GENOMIC DNA]</scope>
    <source>
        <strain evidence="3 4">CBS 291.85</strain>
    </source>
</reference>
<dbReference type="GO" id="GO:0005737">
    <property type="term" value="C:cytoplasm"/>
    <property type="evidence" value="ECO:0007669"/>
    <property type="project" value="TreeGrafter"/>
</dbReference>